<evidence type="ECO:0000256" key="5">
    <source>
        <dbReference type="ARBA" id="ARBA00022825"/>
    </source>
</evidence>
<dbReference type="GO" id="GO:0006465">
    <property type="term" value="P:signal peptide processing"/>
    <property type="evidence" value="ECO:0007669"/>
    <property type="project" value="InterPro"/>
</dbReference>
<evidence type="ECO:0000313" key="11">
    <source>
        <dbReference type="Proteomes" id="UP000613768"/>
    </source>
</evidence>
<dbReference type="InterPro" id="IPR047272">
    <property type="entry name" value="S49_SppA_C"/>
</dbReference>
<evidence type="ECO:0000256" key="3">
    <source>
        <dbReference type="ARBA" id="ARBA00022670"/>
    </source>
</evidence>
<name>A0AAW3ZNM9_9GAMM</name>
<dbReference type="AlphaFoldDB" id="A0AAW3ZNM9"/>
<dbReference type="CDD" id="cd07018">
    <property type="entry name" value="S49_SppA_67K_type"/>
    <property type="match status" value="1"/>
</dbReference>
<keyword evidence="11" id="KW-1185">Reference proteome</keyword>
<dbReference type="GO" id="GO:0008236">
    <property type="term" value="F:serine-type peptidase activity"/>
    <property type="evidence" value="ECO:0007669"/>
    <property type="project" value="UniProtKB-KW"/>
</dbReference>
<dbReference type="Proteomes" id="UP000613768">
    <property type="component" value="Unassembled WGS sequence"/>
</dbReference>
<dbReference type="NCBIfam" id="TIGR00706">
    <property type="entry name" value="SppA_dom"/>
    <property type="match status" value="1"/>
</dbReference>
<comment type="similarity">
    <text evidence="2">Belongs to the peptidase S49 family.</text>
</comment>
<dbReference type="CDD" id="cd07023">
    <property type="entry name" value="S49_Sppa_N_C"/>
    <property type="match status" value="1"/>
</dbReference>
<dbReference type="GO" id="GO:0016020">
    <property type="term" value="C:membrane"/>
    <property type="evidence" value="ECO:0007669"/>
    <property type="project" value="UniProtKB-SubCell"/>
</dbReference>
<dbReference type="SUPFAM" id="SSF52096">
    <property type="entry name" value="ClpP/crotonase"/>
    <property type="match status" value="2"/>
</dbReference>
<dbReference type="InterPro" id="IPR004635">
    <property type="entry name" value="Pept_S49_SppA"/>
</dbReference>
<feature type="domain" description="Peptidase S49" evidence="9">
    <location>
        <begin position="134"/>
        <end position="282"/>
    </location>
</feature>
<dbReference type="InterPro" id="IPR002142">
    <property type="entry name" value="Peptidase_S49"/>
</dbReference>
<dbReference type="NCBIfam" id="TIGR00705">
    <property type="entry name" value="SppA_67K"/>
    <property type="match status" value="1"/>
</dbReference>
<evidence type="ECO:0000256" key="2">
    <source>
        <dbReference type="ARBA" id="ARBA00008683"/>
    </source>
</evidence>
<accession>A0AAW3ZNM9</accession>
<feature type="active site" description="Proton donor/acceptor" evidence="7">
    <location>
        <position position="203"/>
    </location>
</feature>
<protein>
    <submittedName>
        <fullName evidence="10">Signal peptide peptidase SppA</fullName>
    </submittedName>
</protein>
<reference evidence="10 11" key="1">
    <citation type="submission" date="2020-09" db="EMBL/GenBank/DDBJ databases">
        <title>Pseudoxanthomonas sp. CAU 1598 isolated from sand of Yaerae Beach.</title>
        <authorList>
            <person name="Kim W."/>
        </authorList>
    </citation>
    <scope>NUCLEOTIDE SEQUENCE [LARGE SCALE GENOMIC DNA]</scope>
    <source>
        <strain evidence="10 11">CAU 1598</strain>
    </source>
</reference>
<evidence type="ECO:0000256" key="8">
    <source>
        <dbReference type="SAM" id="Phobius"/>
    </source>
</evidence>
<keyword evidence="4" id="KW-0378">Hydrolase</keyword>
<dbReference type="RefSeq" id="WP_192031167.1">
    <property type="nucleotide sequence ID" value="NZ_JACYTR010000063.1"/>
</dbReference>
<dbReference type="PANTHER" id="PTHR33209:SF1">
    <property type="entry name" value="PEPTIDASE S49 DOMAIN-CONTAINING PROTEIN"/>
    <property type="match status" value="1"/>
</dbReference>
<organism evidence="10 11">
    <name type="scientific">Pseudomarimonas arenosa</name>
    <dbReference type="NCBI Taxonomy" id="2774145"/>
    <lineage>
        <taxon>Bacteria</taxon>
        <taxon>Pseudomonadati</taxon>
        <taxon>Pseudomonadota</taxon>
        <taxon>Gammaproteobacteria</taxon>
        <taxon>Lysobacterales</taxon>
        <taxon>Lysobacteraceae</taxon>
        <taxon>Pseudomarimonas</taxon>
    </lineage>
</organism>
<evidence type="ECO:0000256" key="7">
    <source>
        <dbReference type="PIRSR" id="PIRSR001217-1"/>
    </source>
</evidence>
<dbReference type="InterPro" id="IPR004634">
    <property type="entry name" value="Pept_S49_pIV"/>
</dbReference>
<dbReference type="PIRSF" id="PIRSF001217">
    <property type="entry name" value="Protease_4_SppA"/>
    <property type="match status" value="1"/>
</dbReference>
<evidence type="ECO:0000256" key="4">
    <source>
        <dbReference type="ARBA" id="ARBA00022801"/>
    </source>
</evidence>
<feature type="domain" description="Peptidase S49" evidence="9">
    <location>
        <begin position="390"/>
        <end position="540"/>
    </location>
</feature>
<proteinExistence type="inferred from homology"/>
<evidence type="ECO:0000256" key="1">
    <source>
        <dbReference type="ARBA" id="ARBA00004370"/>
    </source>
</evidence>
<dbReference type="PANTHER" id="PTHR33209">
    <property type="entry name" value="PROTEASE 4"/>
    <property type="match status" value="1"/>
</dbReference>
<sequence>MADKNTFFLWRWMRGLWDALNFTRRLIFNLVFLFILVLLIAAMFGDTPVLEENTTLVLAPQGFLVEQFSTDPMQRALGKLTGDGKLEVQVRDLRRAIDAAAKDQRINRLLIRPEGLLGGGFASLREVAEALQRFRAAGKQVVVFADFMEQRQYYLAAQADEIYLNPEGAVLLEGLARYRTYFREAIEDKLGANVHLFRVGEFKSYGEPYTRDSPSPEALQADLYWMGDVWQRYLSEVAESRKLDSADLQAGIDQLDQRLAAVNGDFAALALEARLVDKLLHENEVEALLIERGTADEGDLRAVGMEQYLNFLKLEQFPFDTRPQIAVVVAEGEILDGEQPPGTIGGRSTSDLIARARENDEVKAIVLRVNSPGGSAFASEQIRHQLALAREAGKPVVVSMGDVAASGGYWVSMASDQVIADPSTITGSIGVVGLFFTVPDTLAKLGLHVDGAGTTELAGALDPRRPLKPMVGNIIQSSIENTYRDFIQKAANARELEFDAVDEVARGRVWTGAQALERGLIDRLGNFQDAIDHAAELAKLEQDKYQLSYIEGELTPFQQFLSEMGQQSRAAAWLQGSGMLSLLADQGSAADLKPMLRWLQQEQGKGPVRAVAHCFCGL</sequence>
<evidence type="ECO:0000313" key="10">
    <source>
        <dbReference type="EMBL" id="MBD8527745.1"/>
    </source>
</evidence>
<dbReference type="Gene3D" id="3.90.226.10">
    <property type="entry name" value="2-enoyl-CoA Hydratase, Chain A, domain 1"/>
    <property type="match status" value="4"/>
</dbReference>
<keyword evidence="5" id="KW-0720">Serine protease</keyword>
<evidence type="ECO:0000256" key="6">
    <source>
        <dbReference type="ARBA" id="ARBA00023136"/>
    </source>
</evidence>
<comment type="caution">
    <text evidence="10">The sequence shown here is derived from an EMBL/GenBank/DDBJ whole genome shotgun (WGS) entry which is preliminary data.</text>
</comment>
<keyword evidence="8" id="KW-0812">Transmembrane</keyword>
<feature type="transmembrane region" description="Helical" evidence="8">
    <location>
        <begin position="26"/>
        <end position="45"/>
    </location>
</feature>
<dbReference type="EMBL" id="JACYTR010000063">
    <property type="protein sequence ID" value="MBD8527745.1"/>
    <property type="molecule type" value="Genomic_DNA"/>
</dbReference>
<keyword evidence="8" id="KW-1133">Transmembrane helix</keyword>
<evidence type="ECO:0000259" key="9">
    <source>
        <dbReference type="Pfam" id="PF01343"/>
    </source>
</evidence>
<keyword evidence="3" id="KW-0645">Protease</keyword>
<dbReference type="Pfam" id="PF01343">
    <property type="entry name" value="Peptidase_S49"/>
    <property type="match status" value="2"/>
</dbReference>
<keyword evidence="6 8" id="KW-0472">Membrane</keyword>
<comment type="subcellular location">
    <subcellularLocation>
        <location evidence="1">Membrane</location>
    </subcellularLocation>
</comment>
<gene>
    <name evidence="10" type="primary">sppA</name>
    <name evidence="10" type="ORF">IFO71_18520</name>
</gene>
<dbReference type="InterPro" id="IPR029045">
    <property type="entry name" value="ClpP/crotonase-like_dom_sf"/>
</dbReference>
<dbReference type="InterPro" id="IPR047217">
    <property type="entry name" value="S49_SppA_67K_type_N"/>
</dbReference>
<feature type="active site" description="Nucleophile" evidence="7">
    <location>
        <position position="406"/>
    </location>
</feature>